<keyword evidence="4" id="KW-1185">Reference proteome</keyword>
<keyword evidence="1" id="KW-0808">Transferase</keyword>
<dbReference type="Proteomes" id="UP001204953">
    <property type="component" value="Unassembled WGS sequence"/>
</dbReference>
<organism evidence="3 4">
    <name type="scientific">Limnofasciculus baicalensis BBK-W-15</name>
    <dbReference type="NCBI Taxonomy" id="2699891"/>
    <lineage>
        <taxon>Bacteria</taxon>
        <taxon>Bacillati</taxon>
        <taxon>Cyanobacteriota</taxon>
        <taxon>Cyanophyceae</taxon>
        <taxon>Coleofasciculales</taxon>
        <taxon>Coleofasciculaceae</taxon>
        <taxon>Limnofasciculus</taxon>
        <taxon>Limnofasciculus baicalensis</taxon>
    </lineage>
</organism>
<proteinExistence type="predicted"/>
<sequence length="243" mass="27063">MDYGYQEDLAYIHDVGFGAFASQSAPGLLEILHQKGIENGLVVDLGCGSGIWAKALTQVGYDVLGVDLSYAMLDLARAKAPKAKFQQGSLLKFNLPTCNAVTSIGECLNYQFDEHGLADIQELFVRIYKSLQSGGIFIFDILEPGSLSGTNPQKTYNEGEDWAILLEKSENSQDNTLTRKMTIFRQVGNLYRRSKETHTVKLYKGADIAKQLRQVGFRVRIIRGYGEFRFRKALVGFIATKVC</sequence>
<evidence type="ECO:0000313" key="4">
    <source>
        <dbReference type="Proteomes" id="UP001204953"/>
    </source>
</evidence>
<dbReference type="AlphaFoldDB" id="A0AAE3GRF8"/>
<dbReference type="Pfam" id="PF13649">
    <property type="entry name" value="Methyltransf_25"/>
    <property type="match status" value="1"/>
</dbReference>
<evidence type="ECO:0000256" key="1">
    <source>
        <dbReference type="ARBA" id="ARBA00022679"/>
    </source>
</evidence>
<dbReference type="InterPro" id="IPR029063">
    <property type="entry name" value="SAM-dependent_MTases_sf"/>
</dbReference>
<dbReference type="EMBL" id="JAMZMM010000111">
    <property type="protein sequence ID" value="MCP2729365.1"/>
    <property type="molecule type" value="Genomic_DNA"/>
</dbReference>
<dbReference type="GO" id="GO:0032259">
    <property type="term" value="P:methylation"/>
    <property type="evidence" value="ECO:0007669"/>
    <property type="project" value="UniProtKB-KW"/>
</dbReference>
<protein>
    <submittedName>
        <fullName evidence="3">Class I SAM-dependent methyltransferase</fullName>
    </submittedName>
</protein>
<dbReference type="InterPro" id="IPR041698">
    <property type="entry name" value="Methyltransf_25"/>
</dbReference>
<dbReference type="RefSeq" id="WP_254012150.1">
    <property type="nucleotide sequence ID" value="NZ_JAMZMM010000111.1"/>
</dbReference>
<evidence type="ECO:0000313" key="3">
    <source>
        <dbReference type="EMBL" id="MCP2729365.1"/>
    </source>
</evidence>
<dbReference type="GO" id="GO:0008168">
    <property type="term" value="F:methyltransferase activity"/>
    <property type="evidence" value="ECO:0007669"/>
    <property type="project" value="UniProtKB-KW"/>
</dbReference>
<dbReference type="SUPFAM" id="SSF53335">
    <property type="entry name" value="S-adenosyl-L-methionine-dependent methyltransferases"/>
    <property type="match status" value="1"/>
</dbReference>
<keyword evidence="3" id="KW-0489">Methyltransferase</keyword>
<gene>
    <name evidence="3" type="ORF">NJ959_12965</name>
</gene>
<comment type="caution">
    <text evidence="3">The sequence shown here is derived from an EMBL/GenBank/DDBJ whole genome shotgun (WGS) entry which is preliminary data.</text>
</comment>
<accession>A0AAE3GRF8</accession>
<evidence type="ECO:0000259" key="2">
    <source>
        <dbReference type="Pfam" id="PF13649"/>
    </source>
</evidence>
<dbReference type="Gene3D" id="3.40.50.150">
    <property type="entry name" value="Vaccinia Virus protein VP39"/>
    <property type="match status" value="1"/>
</dbReference>
<dbReference type="CDD" id="cd02440">
    <property type="entry name" value="AdoMet_MTases"/>
    <property type="match status" value="1"/>
</dbReference>
<dbReference type="PANTHER" id="PTHR43861">
    <property type="entry name" value="TRANS-ACONITATE 2-METHYLTRANSFERASE-RELATED"/>
    <property type="match status" value="1"/>
</dbReference>
<feature type="domain" description="Methyltransferase" evidence="2">
    <location>
        <begin position="42"/>
        <end position="135"/>
    </location>
</feature>
<reference evidence="3" key="1">
    <citation type="submission" date="2022-06" db="EMBL/GenBank/DDBJ databases">
        <title>New cyanobacteria of genus Symplocastrum in benthos of Lake Baikal.</title>
        <authorList>
            <person name="Sorokovikova E."/>
            <person name="Tikhonova I."/>
            <person name="Krasnopeev A."/>
            <person name="Evseev P."/>
            <person name="Gladkikh A."/>
            <person name="Belykh O."/>
        </authorList>
    </citation>
    <scope>NUCLEOTIDE SEQUENCE</scope>
    <source>
        <strain evidence="3">BBK-W-15</strain>
    </source>
</reference>
<name>A0AAE3GRF8_9CYAN</name>
<dbReference type="Gene3D" id="2.20.25.110">
    <property type="entry name" value="S-adenosyl-L-methionine-dependent methyltransferases"/>
    <property type="match status" value="1"/>
</dbReference>